<evidence type="ECO:0000313" key="1">
    <source>
        <dbReference type="EMBL" id="CEM16840.1"/>
    </source>
</evidence>
<sequence length="110" mass="12081">MMCVCYAERCFLARLETLAKHMIFLRIRWTHSRIASPLCGCLSYRSLGSGPSNTAATYSPVSPPSNRQTLRTGFVALVLNQQGHQVAVVMGSGGRPESRVPSVLCLKLRD</sequence>
<dbReference type="VEuPathDB" id="CryptoDB:Vbra_16012"/>
<organism evidence="1 2">
    <name type="scientific">Vitrella brassicaformis (strain CCMP3155)</name>
    <dbReference type="NCBI Taxonomy" id="1169540"/>
    <lineage>
        <taxon>Eukaryota</taxon>
        <taxon>Sar</taxon>
        <taxon>Alveolata</taxon>
        <taxon>Colpodellida</taxon>
        <taxon>Vitrellaceae</taxon>
        <taxon>Vitrella</taxon>
    </lineage>
</organism>
<dbReference type="InParanoid" id="A0A0G4FRW1"/>
<reference evidence="1 2" key="1">
    <citation type="submission" date="2014-11" db="EMBL/GenBank/DDBJ databases">
        <authorList>
            <person name="Zhu J."/>
            <person name="Qi W."/>
            <person name="Song R."/>
        </authorList>
    </citation>
    <scope>NUCLEOTIDE SEQUENCE [LARGE SCALE GENOMIC DNA]</scope>
</reference>
<dbReference type="Proteomes" id="UP000041254">
    <property type="component" value="Unassembled WGS sequence"/>
</dbReference>
<gene>
    <name evidence="1" type="ORF">Vbra_16012</name>
</gene>
<name>A0A0G4FRW1_VITBC</name>
<proteinExistence type="predicted"/>
<dbReference type="EMBL" id="CDMY01000485">
    <property type="protein sequence ID" value="CEM16840.1"/>
    <property type="molecule type" value="Genomic_DNA"/>
</dbReference>
<accession>A0A0G4FRW1</accession>
<keyword evidence="2" id="KW-1185">Reference proteome</keyword>
<protein>
    <submittedName>
        <fullName evidence="1">Uncharacterized protein</fullName>
    </submittedName>
</protein>
<evidence type="ECO:0000313" key="2">
    <source>
        <dbReference type="Proteomes" id="UP000041254"/>
    </source>
</evidence>
<dbReference type="AlphaFoldDB" id="A0A0G4FRW1"/>